<keyword evidence="16" id="KW-0342">GTP-binding</keyword>
<keyword evidence="17" id="KW-0472">Membrane</keyword>
<keyword evidence="8" id="KW-0479">Metal-binding</keyword>
<keyword evidence="14" id="KW-1133">Transmembrane helix</keyword>
<dbReference type="Gene3D" id="1.10.238.10">
    <property type="entry name" value="EF-hand"/>
    <property type="match status" value="2"/>
</dbReference>
<evidence type="ECO:0000313" key="24">
    <source>
        <dbReference type="Proteomes" id="UP000310689"/>
    </source>
</evidence>
<accession>A0A4T0J5K7</accession>
<keyword evidence="12" id="KW-0378">Hydrolase</keyword>
<feature type="domain" description="EF-hand" evidence="22">
    <location>
        <begin position="209"/>
        <end position="244"/>
    </location>
</feature>
<dbReference type="PROSITE" id="PS50222">
    <property type="entry name" value="EF_HAND_2"/>
    <property type="match status" value="2"/>
</dbReference>
<dbReference type="GO" id="GO:0033897">
    <property type="term" value="F:ribonuclease T2 activity"/>
    <property type="evidence" value="ECO:0007669"/>
    <property type="project" value="UniProtKB-EC"/>
</dbReference>
<dbReference type="InterPro" id="IPR013566">
    <property type="entry name" value="EF_hand_assoc_1"/>
</dbReference>
<evidence type="ECO:0000256" key="9">
    <source>
        <dbReference type="ARBA" id="ARBA00022737"/>
    </source>
</evidence>
<dbReference type="GO" id="GO:0003723">
    <property type="term" value="F:RNA binding"/>
    <property type="evidence" value="ECO:0007669"/>
    <property type="project" value="InterPro"/>
</dbReference>
<keyword evidence="13" id="KW-0106">Calcium</keyword>
<dbReference type="Gene3D" id="3.40.50.300">
    <property type="entry name" value="P-loop containing nucleotide triphosphate hydrolases"/>
    <property type="match status" value="2"/>
</dbReference>
<dbReference type="GO" id="GO:0006401">
    <property type="term" value="P:RNA catabolic process"/>
    <property type="evidence" value="ECO:0007669"/>
    <property type="project" value="UniProtKB-ARBA"/>
</dbReference>
<evidence type="ECO:0000259" key="22">
    <source>
        <dbReference type="PROSITE" id="PS50222"/>
    </source>
</evidence>
<gene>
    <name evidence="23" type="ORF">E3P86_02214</name>
</gene>
<comment type="caution">
    <text evidence="23">The sequence shown here is derived from an EMBL/GenBank/DDBJ whole genome shotgun (WGS) entry which is preliminary data.</text>
</comment>
<evidence type="ECO:0000256" key="19">
    <source>
        <dbReference type="ARBA" id="ARBA00032646"/>
    </source>
</evidence>
<keyword evidence="11" id="KW-1000">Mitochondrion outer membrane</keyword>
<sequence>MIVIGLSNWITSFDLSSKERIPRISSFSSPSTHSSTSLMKEIRCVVCGDQGVGKTSIIVNLIKTDFIEVVDHCLPEVVVELDNNLHLIDTSTLNLERELKKSNVICLVYSVADPNNHENIQNWLLYFKSIGINNPIILIGNKIDLDCPSYSLHSDITPIMKQFKQVESCVESSAKLSININEIFYFAQRAVLYPTAPLYDSRLHTLKPASAAALSRIFKLCDSNKDGLLDYTELNAFQMKCFNSPLSDGDLRDITQLVSQHSPQTISTLPDNSIALTQLGFILLHTIFIQRGRLETTWSVLTNFGYAQDLRLKEDFLYPDLHIPPNSSVELSPQGYSFFTEIFEKFDVDKDGALCESELEELFATSPGNPWLNNGFPDTTLTDEKGAVTLQGWLAQWSMTTLLDHKTTLAYLAYLGYEMASAHENATTTSALKTTPPRRRSGDRGALQRNVFLAYIIGAPNAGKTSLLRALLNKPFAGGGSVGSSSGGSVLNAVNAVEMEGGEKYLVAQEVVDFADVAGGSGSVSGKHAKGKPATTHLPHLHKADVLVLAYDCSDATSFAHLTHLNSIHNLDGLDTPCVYVATKSDLDLAQQRSDVQPDVYCRRRALNVPIAVSVQAGETAGLFQYICSVASTPLQALPRQRRGRNVVNALSIALTLGAGSIGILAFLARVYGWRSPTSLLLSTYRGALLWARSWLTHTHTRTKGKLPSGFAGQLQQRGAPIARGQLLCGEERATTANPILGLGHEDMWTLHGLWPDRCDGSYPQFCDNSMQLHNITSSLLAAGETDLYQAMSTVWLDNRGHNEHFWQHEWNKHGSCYSTLKPACQADSSESGSENVDTMIDYFSRILNTYNRFPTYEFLANRGITPSSTHTYKLADIKHALKEAFGYAPTIKCDGGGNKVHEVWYSFNLEGPLVSGTLLPREQVSADSCSQDVYYLPKHQSRNKHSASAIPLLLILHTSALFLAQFQP</sequence>
<keyword evidence="7" id="KW-0812">Transmembrane</keyword>
<dbReference type="PANTHER" id="PTHR11240">
    <property type="entry name" value="RIBONUCLEASE T2"/>
    <property type="match status" value="1"/>
</dbReference>
<dbReference type="Proteomes" id="UP000310689">
    <property type="component" value="Unassembled WGS sequence"/>
</dbReference>
<proteinExistence type="inferred from homology"/>
<dbReference type="SMART" id="SM00174">
    <property type="entry name" value="RHO"/>
    <property type="match status" value="1"/>
</dbReference>
<evidence type="ECO:0000256" key="3">
    <source>
        <dbReference type="ARBA" id="ARBA00007469"/>
    </source>
</evidence>
<dbReference type="Pfam" id="PF13202">
    <property type="entry name" value="EF-hand_5"/>
    <property type="match status" value="1"/>
</dbReference>
<evidence type="ECO:0000256" key="14">
    <source>
        <dbReference type="ARBA" id="ARBA00022989"/>
    </source>
</evidence>
<dbReference type="SMART" id="SM00175">
    <property type="entry name" value="RAB"/>
    <property type="match status" value="1"/>
</dbReference>
<dbReference type="Gene3D" id="3.90.730.10">
    <property type="entry name" value="Ribonuclease T2-like"/>
    <property type="match status" value="1"/>
</dbReference>
<dbReference type="Pfam" id="PF08355">
    <property type="entry name" value="EF_assoc_1"/>
    <property type="match status" value="1"/>
</dbReference>
<dbReference type="InterPro" id="IPR036430">
    <property type="entry name" value="RNase_T2-like_sf"/>
</dbReference>
<feature type="active site" evidence="20">
    <location>
        <position position="810"/>
    </location>
</feature>
<name>A0A4T0J5K7_WALIC</name>
<dbReference type="CDD" id="cd01061">
    <property type="entry name" value="RNase_T2_euk"/>
    <property type="match status" value="1"/>
</dbReference>
<dbReference type="GO" id="GO:0005576">
    <property type="term" value="C:extracellular region"/>
    <property type="evidence" value="ECO:0007669"/>
    <property type="project" value="TreeGrafter"/>
</dbReference>
<evidence type="ECO:0000256" key="6">
    <source>
        <dbReference type="ARBA" id="ARBA00019119"/>
    </source>
</evidence>
<keyword evidence="9" id="KW-0677">Repeat</keyword>
<feature type="active site" evidence="20">
    <location>
        <position position="752"/>
    </location>
</feature>
<dbReference type="GO" id="GO:0005741">
    <property type="term" value="C:mitochondrial outer membrane"/>
    <property type="evidence" value="ECO:0007669"/>
    <property type="project" value="UniProtKB-SubCell"/>
</dbReference>
<evidence type="ECO:0000256" key="13">
    <source>
        <dbReference type="ARBA" id="ARBA00022837"/>
    </source>
</evidence>
<dbReference type="SMART" id="SM00173">
    <property type="entry name" value="RAS"/>
    <property type="match status" value="1"/>
</dbReference>
<dbReference type="PRINTS" id="PR00449">
    <property type="entry name" value="RASTRNSFRMNG"/>
</dbReference>
<evidence type="ECO:0000256" key="18">
    <source>
        <dbReference type="ARBA" id="ARBA00023157"/>
    </source>
</evidence>
<dbReference type="SUPFAM" id="SSF55895">
    <property type="entry name" value="Ribonuclease Rh-like"/>
    <property type="match status" value="1"/>
</dbReference>
<evidence type="ECO:0000256" key="2">
    <source>
        <dbReference type="ARBA" id="ARBA00004200"/>
    </source>
</evidence>
<evidence type="ECO:0000256" key="10">
    <source>
        <dbReference type="ARBA" id="ARBA00022741"/>
    </source>
</evidence>
<dbReference type="SMART" id="SM00054">
    <property type="entry name" value="EFh"/>
    <property type="match status" value="2"/>
</dbReference>
<dbReference type="InterPro" id="IPR033130">
    <property type="entry name" value="RNase_T2_His_AS_2"/>
</dbReference>
<keyword evidence="10" id="KW-0547">Nucleotide-binding</keyword>
<keyword evidence="18" id="KW-1015">Disulfide bond</keyword>
<comment type="function">
    <text evidence="1">Mitochondrial GTPase involved in mitochondrial trafficking. Probably involved in control of anterograde transport of mitochondria and their subcellular distribution.</text>
</comment>
<dbReference type="PROSITE" id="PS00018">
    <property type="entry name" value="EF_HAND_1"/>
    <property type="match status" value="2"/>
</dbReference>
<evidence type="ECO:0000256" key="7">
    <source>
        <dbReference type="ARBA" id="ARBA00022692"/>
    </source>
</evidence>
<dbReference type="InterPro" id="IPR001568">
    <property type="entry name" value="RNase_T2-like"/>
</dbReference>
<dbReference type="AlphaFoldDB" id="A0A4T0J5K7"/>
<dbReference type="PROSITE" id="PS00531">
    <property type="entry name" value="RNASE_T2_2"/>
    <property type="match status" value="1"/>
</dbReference>
<dbReference type="EMBL" id="SPOI01000104">
    <property type="protein sequence ID" value="TIB37367.1"/>
    <property type="molecule type" value="Genomic_DNA"/>
</dbReference>
<evidence type="ECO:0000256" key="20">
    <source>
        <dbReference type="PIRSR" id="PIRSR633697-1"/>
    </source>
</evidence>
<dbReference type="PANTHER" id="PTHR11240:SF22">
    <property type="entry name" value="RIBONUCLEASE T2"/>
    <property type="match status" value="1"/>
</dbReference>
<evidence type="ECO:0000256" key="4">
    <source>
        <dbReference type="ARBA" id="ARBA00007981"/>
    </source>
</evidence>
<dbReference type="SUPFAM" id="SSF52540">
    <property type="entry name" value="P-loop containing nucleoside triphosphate hydrolases"/>
    <property type="match status" value="2"/>
</dbReference>
<feature type="active site" evidence="20">
    <location>
        <position position="814"/>
    </location>
</feature>
<evidence type="ECO:0000256" key="1">
    <source>
        <dbReference type="ARBA" id="ARBA00003481"/>
    </source>
</evidence>
<keyword evidence="15" id="KW-0496">Mitochondrion</keyword>
<evidence type="ECO:0000256" key="8">
    <source>
        <dbReference type="ARBA" id="ARBA00022723"/>
    </source>
</evidence>
<dbReference type="GO" id="GO:0003924">
    <property type="term" value="F:GTPase activity"/>
    <property type="evidence" value="ECO:0007669"/>
    <property type="project" value="InterPro"/>
</dbReference>
<evidence type="ECO:0000256" key="5">
    <source>
        <dbReference type="ARBA" id="ARBA00012571"/>
    </source>
</evidence>
<dbReference type="Pfam" id="PF08356">
    <property type="entry name" value="EF_assoc_2"/>
    <property type="match status" value="1"/>
</dbReference>
<evidence type="ECO:0000256" key="21">
    <source>
        <dbReference type="RuleBase" id="RU004328"/>
    </source>
</evidence>
<evidence type="ECO:0000256" key="16">
    <source>
        <dbReference type="ARBA" id="ARBA00023134"/>
    </source>
</evidence>
<dbReference type="InterPro" id="IPR013567">
    <property type="entry name" value="EF_hand_assoc_2"/>
</dbReference>
<feature type="domain" description="EF-hand" evidence="22">
    <location>
        <begin position="334"/>
        <end position="369"/>
    </location>
</feature>
<dbReference type="Pfam" id="PF00071">
    <property type="entry name" value="Ras"/>
    <property type="match status" value="1"/>
</dbReference>
<dbReference type="InterPro" id="IPR033697">
    <property type="entry name" value="Ribonuclease_T2_eukaryotic"/>
</dbReference>
<dbReference type="InterPro" id="IPR002048">
    <property type="entry name" value="EF_hand_dom"/>
</dbReference>
<protein>
    <recommendedName>
        <fullName evidence="6">Mitochondrial Rho GTPase 1</fullName>
        <ecNumber evidence="5">4.6.1.19</ecNumber>
    </recommendedName>
    <alternativeName>
        <fullName evidence="19">GTPase EF-hand protein of mitochondria 1</fullName>
    </alternativeName>
</protein>
<evidence type="ECO:0000313" key="23">
    <source>
        <dbReference type="EMBL" id="TIB37367.1"/>
    </source>
</evidence>
<dbReference type="InterPro" id="IPR018247">
    <property type="entry name" value="EF_Hand_1_Ca_BS"/>
</dbReference>
<dbReference type="GO" id="GO:0005525">
    <property type="term" value="F:GTP binding"/>
    <property type="evidence" value="ECO:0007669"/>
    <property type="project" value="UniProtKB-KW"/>
</dbReference>
<dbReference type="SUPFAM" id="SSF47473">
    <property type="entry name" value="EF-hand"/>
    <property type="match status" value="1"/>
</dbReference>
<comment type="subcellular location">
    <subcellularLocation>
        <location evidence="2">Mitochondrion outer membrane</location>
        <topology evidence="2">Single-pass type IV membrane protein</topology>
    </subcellularLocation>
</comment>
<dbReference type="InterPro" id="IPR011992">
    <property type="entry name" value="EF-hand-dom_pair"/>
</dbReference>
<reference evidence="23 24" key="1">
    <citation type="submission" date="2019-03" db="EMBL/GenBank/DDBJ databases">
        <title>Sequencing 23 genomes of Wallemia ichthyophaga.</title>
        <authorList>
            <person name="Gostincar C."/>
        </authorList>
    </citation>
    <scope>NUCLEOTIDE SEQUENCE [LARGE SCALE GENOMIC DNA]</scope>
    <source>
        <strain evidence="23 24">EXF-6200</strain>
    </source>
</reference>
<dbReference type="EC" id="4.6.1.19" evidence="5"/>
<dbReference type="InterPro" id="IPR001806">
    <property type="entry name" value="Small_GTPase"/>
</dbReference>
<dbReference type="PROSITE" id="PS00530">
    <property type="entry name" value="RNASE_T2_1"/>
    <property type="match status" value="1"/>
</dbReference>
<evidence type="ECO:0000256" key="15">
    <source>
        <dbReference type="ARBA" id="ARBA00023128"/>
    </source>
</evidence>
<evidence type="ECO:0000256" key="11">
    <source>
        <dbReference type="ARBA" id="ARBA00022787"/>
    </source>
</evidence>
<comment type="similarity">
    <text evidence="4">Belongs to the mitochondrial Rho GTPase family.</text>
</comment>
<organism evidence="23 24">
    <name type="scientific">Wallemia ichthyophaga</name>
    <dbReference type="NCBI Taxonomy" id="245174"/>
    <lineage>
        <taxon>Eukaryota</taxon>
        <taxon>Fungi</taxon>
        <taxon>Dikarya</taxon>
        <taxon>Basidiomycota</taxon>
        <taxon>Wallemiomycotina</taxon>
        <taxon>Wallemiomycetes</taxon>
        <taxon>Wallemiales</taxon>
        <taxon>Wallemiaceae</taxon>
        <taxon>Wallemia</taxon>
    </lineage>
</organism>
<dbReference type="GO" id="GO:0005509">
    <property type="term" value="F:calcium ion binding"/>
    <property type="evidence" value="ECO:0007669"/>
    <property type="project" value="InterPro"/>
</dbReference>
<comment type="similarity">
    <text evidence="3 21">Belongs to the RNase T2 family.</text>
</comment>
<dbReference type="InterPro" id="IPR027417">
    <property type="entry name" value="P-loop_NTPase"/>
</dbReference>
<dbReference type="Pfam" id="PF00445">
    <property type="entry name" value="Ribonuclease_T2"/>
    <property type="match status" value="1"/>
</dbReference>
<dbReference type="InterPro" id="IPR018188">
    <property type="entry name" value="RNase_T2_His_AS_1"/>
</dbReference>
<evidence type="ECO:0000256" key="17">
    <source>
        <dbReference type="ARBA" id="ARBA00023136"/>
    </source>
</evidence>
<evidence type="ECO:0000256" key="12">
    <source>
        <dbReference type="ARBA" id="ARBA00022801"/>
    </source>
</evidence>
<dbReference type="FunFam" id="1.10.238.10:FF:000011">
    <property type="entry name" value="Mitochondrial Rho GTPase"/>
    <property type="match status" value="1"/>
</dbReference>